<gene>
    <name evidence="2" type="ORF">UN64_10655</name>
</gene>
<dbReference type="SUPFAM" id="SSF89447">
    <property type="entry name" value="AbrB/MazE/MraZ-like"/>
    <property type="match status" value="2"/>
</dbReference>
<dbReference type="InterPro" id="IPR007159">
    <property type="entry name" value="SpoVT-AbrB_dom"/>
</dbReference>
<dbReference type="EMBL" id="MQMF01000002">
    <property type="protein sequence ID" value="OOE12530.1"/>
    <property type="molecule type" value="Genomic_DNA"/>
</dbReference>
<reference evidence="2 3" key="1">
    <citation type="submission" date="2016-11" db="EMBL/GenBank/DDBJ databases">
        <authorList>
            <person name="Jaros S."/>
            <person name="Januszkiewicz K."/>
            <person name="Wedrychowicz H."/>
        </authorList>
    </citation>
    <scope>NUCLEOTIDE SEQUENCE [LARGE SCALE GENOMIC DNA]</scope>
    <source>
        <strain evidence="2 3">Con a/3</strain>
    </source>
</reference>
<dbReference type="SMART" id="SM00966">
    <property type="entry name" value="SpoVT_AbrB"/>
    <property type="match status" value="2"/>
</dbReference>
<dbReference type="GO" id="GO:0003677">
    <property type="term" value="F:DNA binding"/>
    <property type="evidence" value="ECO:0007669"/>
    <property type="project" value="InterPro"/>
</dbReference>
<evidence type="ECO:0000313" key="2">
    <source>
        <dbReference type="EMBL" id="OOE12530.1"/>
    </source>
</evidence>
<dbReference type="Proteomes" id="UP000188597">
    <property type="component" value="Unassembled WGS sequence"/>
</dbReference>
<dbReference type="InterPro" id="IPR037914">
    <property type="entry name" value="SpoVT-AbrB_sf"/>
</dbReference>
<accession>A0A1V3G803</accession>
<organism evidence="2 3">
    <name type="scientific">Fictibacillus arsenicus</name>
    <dbReference type="NCBI Taxonomy" id="255247"/>
    <lineage>
        <taxon>Bacteria</taxon>
        <taxon>Bacillati</taxon>
        <taxon>Bacillota</taxon>
        <taxon>Bacilli</taxon>
        <taxon>Bacillales</taxon>
        <taxon>Fictibacillaceae</taxon>
        <taxon>Fictibacillus</taxon>
    </lineage>
</organism>
<feature type="domain" description="SpoVT-AbrB" evidence="1">
    <location>
        <begin position="8"/>
        <end position="53"/>
    </location>
</feature>
<name>A0A1V3G803_9BACL</name>
<dbReference type="OrthoDB" id="2968588at2"/>
<proteinExistence type="predicted"/>
<dbReference type="RefSeq" id="WP_077362473.1">
    <property type="nucleotide sequence ID" value="NZ_MQMF01000002.1"/>
</dbReference>
<comment type="caution">
    <text evidence="2">The sequence shown here is derived from an EMBL/GenBank/DDBJ whole genome shotgun (WGS) entry which is preliminary data.</text>
</comment>
<sequence length="96" mass="11253">MVIFTGKTYKNDKGYLYIPVTWREEFNLRSGKVVGIDYKNDCLVIDSKPSREYKQKIDSKGNLTIPLDLREKLHSNNFHIIIEQLEERIILAPILD</sequence>
<evidence type="ECO:0000313" key="3">
    <source>
        <dbReference type="Proteomes" id="UP000188597"/>
    </source>
</evidence>
<feature type="domain" description="SpoVT-AbrB" evidence="1">
    <location>
        <begin position="55"/>
        <end position="96"/>
    </location>
</feature>
<dbReference type="AlphaFoldDB" id="A0A1V3G803"/>
<protein>
    <recommendedName>
        <fullName evidence="1">SpoVT-AbrB domain-containing protein</fullName>
    </recommendedName>
</protein>
<evidence type="ECO:0000259" key="1">
    <source>
        <dbReference type="SMART" id="SM00966"/>
    </source>
</evidence>